<dbReference type="Proteomes" id="UP001629235">
    <property type="component" value="Unassembled WGS sequence"/>
</dbReference>
<name>A0ACC7NP69_9BURK</name>
<gene>
    <name evidence="1" type="ORF">PQR01_33650</name>
</gene>
<protein>
    <submittedName>
        <fullName evidence="1">Uncharacterized protein</fullName>
    </submittedName>
</protein>
<organism evidence="1 2">
    <name type="scientific">Paraburkholderia rhynchosiae</name>
    <dbReference type="NCBI Taxonomy" id="487049"/>
    <lineage>
        <taxon>Bacteria</taxon>
        <taxon>Pseudomonadati</taxon>
        <taxon>Pseudomonadota</taxon>
        <taxon>Betaproteobacteria</taxon>
        <taxon>Burkholderiales</taxon>
        <taxon>Burkholderiaceae</taxon>
        <taxon>Paraburkholderia</taxon>
    </lineage>
</organism>
<sequence length="99" mass="11353">MDRIFSEKRRRIHQTVAGVEPAYCPASDIERHCQRFIFETTPLNGPIKRGKTCRAPTSPHRHSNETAIANRADVILKADQHVDLALIVARYCCNTVRRR</sequence>
<dbReference type="EMBL" id="JAQQDW010000109">
    <property type="protein sequence ID" value="MFM0108253.1"/>
    <property type="molecule type" value="Genomic_DNA"/>
</dbReference>
<evidence type="ECO:0000313" key="1">
    <source>
        <dbReference type="EMBL" id="MFM0108253.1"/>
    </source>
</evidence>
<evidence type="ECO:0000313" key="2">
    <source>
        <dbReference type="Proteomes" id="UP001629235"/>
    </source>
</evidence>
<reference evidence="1 2" key="1">
    <citation type="journal article" date="2024" name="Chem. Sci.">
        <title>Discovery of megapolipeptins by genome mining of a Burkholderiales bacteria collection.</title>
        <authorList>
            <person name="Paulo B.S."/>
            <person name="Recchia M.J.J."/>
            <person name="Lee S."/>
            <person name="Fergusson C.H."/>
            <person name="Romanowski S.B."/>
            <person name="Hernandez A."/>
            <person name="Krull N."/>
            <person name="Liu D.Y."/>
            <person name="Cavanagh H."/>
            <person name="Bos A."/>
            <person name="Gray C.A."/>
            <person name="Murphy B.T."/>
            <person name="Linington R.G."/>
            <person name="Eustaquio A.S."/>
        </authorList>
    </citation>
    <scope>NUCLEOTIDE SEQUENCE [LARGE SCALE GENOMIC DNA]</scope>
    <source>
        <strain evidence="1 2">RL18-126-BIB-B</strain>
    </source>
</reference>
<comment type="caution">
    <text evidence="1">The sequence shown here is derived from an EMBL/GenBank/DDBJ whole genome shotgun (WGS) entry which is preliminary data.</text>
</comment>
<accession>A0ACC7NP69</accession>
<keyword evidence="2" id="KW-1185">Reference proteome</keyword>
<proteinExistence type="predicted"/>